<gene>
    <name evidence="2" type="ORF">ESA94_12370</name>
</gene>
<name>A0A4Q1CIF6_9BACT</name>
<dbReference type="Gene3D" id="2.120.10.30">
    <property type="entry name" value="TolB, C-terminal domain"/>
    <property type="match status" value="1"/>
</dbReference>
<evidence type="ECO:0008006" key="4">
    <source>
        <dbReference type="Google" id="ProtNLM"/>
    </source>
</evidence>
<feature type="chain" id="PRO_5020644185" description="6-bladed beta-propeller" evidence="1">
    <location>
        <begin position="20"/>
        <end position="267"/>
    </location>
</feature>
<dbReference type="OrthoDB" id="1143207at2"/>
<dbReference type="AlphaFoldDB" id="A0A4Q1CIF6"/>
<protein>
    <recommendedName>
        <fullName evidence="4">6-bladed beta-propeller</fullName>
    </recommendedName>
</protein>
<sequence>MSKHVLLLISLFVMLSVAAQETAFTEAKAIEGEYSNFTVDNLGNYLLLSKNNQLKKLTANGDSVGVFNDVRRYGKLHSIDATNPLKLLLYYKNFATVVVLDRFLNIVNTIDLRKQNIFQVKAIAQSYDNNIWVYDEQASKLKKIGEDGKVLSETVDFRMIFDEAPTPVQIFDQDGFVYLYDPEKGVYVFDIYGTFKTKLSYTGLSNLTVVGKTIIGIENQSLIAYTTGTFTEKRLTLPVPAAQIEKAVIRPGHFYVLKSDRIQHFTF</sequence>
<evidence type="ECO:0000313" key="2">
    <source>
        <dbReference type="EMBL" id="RXK59844.1"/>
    </source>
</evidence>
<dbReference type="RefSeq" id="WP_129131218.1">
    <property type="nucleotide sequence ID" value="NZ_SDHW01000003.1"/>
</dbReference>
<dbReference type="Proteomes" id="UP000290204">
    <property type="component" value="Unassembled WGS sequence"/>
</dbReference>
<evidence type="ECO:0000313" key="3">
    <source>
        <dbReference type="Proteomes" id="UP000290204"/>
    </source>
</evidence>
<comment type="caution">
    <text evidence="2">The sequence shown here is derived from an EMBL/GenBank/DDBJ whole genome shotgun (WGS) entry which is preliminary data.</text>
</comment>
<keyword evidence="3" id="KW-1185">Reference proteome</keyword>
<evidence type="ECO:0000256" key="1">
    <source>
        <dbReference type="SAM" id="SignalP"/>
    </source>
</evidence>
<dbReference type="InterPro" id="IPR011042">
    <property type="entry name" value="6-blade_b-propeller_TolB-like"/>
</dbReference>
<proteinExistence type="predicted"/>
<keyword evidence="1" id="KW-0732">Signal</keyword>
<accession>A0A4Q1CIF6</accession>
<feature type="signal peptide" evidence="1">
    <location>
        <begin position="1"/>
        <end position="19"/>
    </location>
</feature>
<dbReference type="EMBL" id="SDHW01000003">
    <property type="protein sequence ID" value="RXK59844.1"/>
    <property type="molecule type" value="Genomic_DNA"/>
</dbReference>
<reference evidence="2 3" key="1">
    <citation type="submission" date="2019-01" db="EMBL/GenBank/DDBJ databases">
        <title>Lacibacter sp. strain TTM-7.</title>
        <authorList>
            <person name="Chen W.-M."/>
        </authorList>
    </citation>
    <scope>NUCLEOTIDE SEQUENCE [LARGE SCALE GENOMIC DNA]</scope>
    <source>
        <strain evidence="2 3">TTM-7</strain>
    </source>
</reference>
<organism evidence="2 3">
    <name type="scientific">Lacibacter luteus</name>
    <dbReference type="NCBI Taxonomy" id="2508719"/>
    <lineage>
        <taxon>Bacteria</taxon>
        <taxon>Pseudomonadati</taxon>
        <taxon>Bacteroidota</taxon>
        <taxon>Chitinophagia</taxon>
        <taxon>Chitinophagales</taxon>
        <taxon>Chitinophagaceae</taxon>
        <taxon>Lacibacter</taxon>
    </lineage>
</organism>
<dbReference type="SUPFAM" id="SSF50956">
    <property type="entry name" value="Thermostable phytase (3-phytase)"/>
    <property type="match status" value="1"/>
</dbReference>